<organism evidence="2 3">
    <name type="scientific">Pseudomonas luteola</name>
    <dbReference type="NCBI Taxonomy" id="47886"/>
    <lineage>
        <taxon>Bacteria</taxon>
        <taxon>Pseudomonadati</taxon>
        <taxon>Pseudomonadota</taxon>
        <taxon>Gammaproteobacteria</taxon>
        <taxon>Pseudomonadales</taxon>
        <taxon>Pseudomonadaceae</taxon>
        <taxon>Pseudomonas</taxon>
    </lineage>
</organism>
<name>A0ABS0FS35_PSELU</name>
<gene>
    <name evidence="2" type="ORF">IRZ65_20820</name>
</gene>
<keyword evidence="3" id="KW-1185">Reference proteome</keyword>
<feature type="transmembrane region" description="Helical" evidence="1">
    <location>
        <begin position="58"/>
        <end position="91"/>
    </location>
</feature>
<evidence type="ECO:0000313" key="3">
    <source>
        <dbReference type="Proteomes" id="UP000626180"/>
    </source>
</evidence>
<keyword evidence="1" id="KW-0812">Transmembrane</keyword>
<sequence length="104" mass="11322">MSYFRYACIGLVTLVGGVAALWGALYGLGYLTATVASHFGINPSQLILSVFEGISDPGYVFVGLSFLLVLVATTALLLWCVLVPVVLGEVIEQYVLQNRLKRRR</sequence>
<evidence type="ECO:0000256" key="1">
    <source>
        <dbReference type="SAM" id="Phobius"/>
    </source>
</evidence>
<accession>A0ABS0FS35</accession>
<reference evidence="2 3" key="1">
    <citation type="submission" date="2020-10" db="EMBL/GenBank/DDBJ databases">
        <title>Genome sequences of Pseudomonas isolates.</title>
        <authorList>
            <person name="Wessels L."/>
            <person name="Reich F."/>
            <person name="Hammerl J."/>
        </authorList>
    </citation>
    <scope>NUCLEOTIDE SEQUENCE [LARGE SCALE GENOMIC DNA]</scope>
    <source>
        <strain evidence="2 3">20-MO00624-0</strain>
    </source>
</reference>
<protein>
    <submittedName>
        <fullName evidence="2">Uncharacterized protein</fullName>
    </submittedName>
</protein>
<feature type="transmembrane region" description="Helical" evidence="1">
    <location>
        <begin position="7"/>
        <end position="28"/>
    </location>
</feature>
<comment type="caution">
    <text evidence="2">The sequence shown here is derived from an EMBL/GenBank/DDBJ whole genome shotgun (WGS) entry which is preliminary data.</text>
</comment>
<proteinExistence type="predicted"/>
<dbReference type="RefSeq" id="WP_196122178.1">
    <property type="nucleotide sequence ID" value="NZ_JADMCD010000014.1"/>
</dbReference>
<keyword evidence="1" id="KW-1133">Transmembrane helix</keyword>
<dbReference type="Proteomes" id="UP000626180">
    <property type="component" value="Unassembled WGS sequence"/>
</dbReference>
<dbReference type="EMBL" id="JADMCD010000014">
    <property type="protein sequence ID" value="MBF8643117.1"/>
    <property type="molecule type" value="Genomic_DNA"/>
</dbReference>
<keyword evidence="1" id="KW-0472">Membrane</keyword>
<evidence type="ECO:0000313" key="2">
    <source>
        <dbReference type="EMBL" id="MBF8643117.1"/>
    </source>
</evidence>